<protein>
    <submittedName>
        <fullName evidence="5">D-glycerate 3-kinase, plant type</fullName>
        <ecNumber evidence="5">2.7.1.31</ecNumber>
    </submittedName>
</protein>
<dbReference type="GO" id="GO:0050531">
    <property type="term" value="F:mannosyl-3-phosphoglycerate phosphatase activity"/>
    <property type="evidence" value="ECO:0007669"/>
    <property type="project" value="InterPro"/>
</dbReference>
<name>I1YF84_METFJ</name>
<dbReference type="SFLD" id="SFLDG01142">
    <property type="entry name" value="C2.B.2:_Mannosyl-3-phosphoglyc"/>
    <property type="match status" value="1"/>
</dbReference>
<keyword evidence="3" id="KW-0460">Magnesium</keyword>
<dbReference type="SFLD" id="SFLDG01140">
    <property type="entry name" value="C2.B:_Phosphomannomutase_and_P"/>
    <property type="match status" value="1"/>
</dbReference>
<dbReference type="Pfam" id="PF08282">
    <property type="entry name" value="Hydrolase_3"/>
    <property type="match status" value="1"/>
</dbReference>
<dbReference type="InterPro" id="IPR027417">
    <property type="entry name" value="P-loop_NTPase"/>
</dbReference>
<evidence type="ECO:0000313" key="6">
    <source>
        <dbReference type="Proteomes" id="UP000009145"/>
    </source>
</evidence>
<keyword evidence="6" id="KW-1185">Reference proteome</keyword>
<dbReference type="NCBIfam" id="TIGR01484">
    <property type="entry name" value="HAD-SF-IIB"/>
    <property type="match status" value="1"/>
</dbReference>
<dbReference type="SUPFAM" id="SSF52540">
    <property type="entry name" value="P-loop containing nucleoside triphosphate hydrolases"/>
    <property type="match status" value="1"/>
</dbReference>
<keyword evidence="5" id="KW-0808">Transferase</keyword>
<dbReference type="PATRIC" id="fig|754477.3.peg.397"/>
<dbReference type="PANTHER" id="PTHR10000">
    <property type="entry name" value="PHOSPHOSERINE PHOSPHATASE"/>
    <property type="match status" value="1"/>
</dbReference>
<dbReference type="NCBIfam" id="TIGR01486">
    <property type="entry name" value="HAD-SF-IIB-MPGP"/>
    <property type="match status" value="1"/>
</dbReference>
<dbReference type="InterPro" id="IPR006380">
    <property type="entry name" value="SPP-like_dom"/>
</dbReference>
<sequence>MDVTAQQIQSFLTMHQLPSEYSERIKRWFSHLAEDLFSHQISAKRPFLVGLHGAQGSGKSTLAACLVHLLKEVCQCQAITISLDDFYLTKQQRAQLGNQVHPLLSTRGVPGTHDLALAKKTLFALKSGQLPVALPAFNKAIDDRYSETAWQVVNQQPDIIIFEGWCLGATPQALSELEQPINTLESTEDVDATWRRYVNEQLVEYQDLFQLVDYWLMLKAPDFDCIYAWRRQQEQALAARQDDDHVDNSIMNDVELARFIQFYQRLTEHCLKTLPNKMHAIIELDSQREIIQMIKQTPNRPNPLLIFTDLDGSLLDHHTYRHDDATPMLVSLEQRGIPVIPVSSKTRSEIEHLRFGLKNTHPFISENGAAVFIPIGYFPEQPEQTTIEGHFWQKRFVANRSHWQAIIGSVKSAFSGDYISFSDAGIDGIMKLTGLDVYAAARAAHRDFSEVIAWQGSPARQKEFRDALIQAGANVLQGGRFMHVSGTCDKGQALRWLSQQYQYYLPEKTWQTLAIGDSQNDIAMLQTADIGLVIPSPVHALPEIPNQSRLFVAPQSGPAGWAAGVAKILSNLSHSTAMDAQELSYG</sequence>
<dbReference type="KEGG" id="mec:Q7C_402"/>
<gene>
    <name evidence="5" type="ordered locus">Q7C_402</name>
</gene>
<proteinExistence type="predicted"/>
<dbReference type="GO" id="GO:0000287">
    <property type="term" value="F:magnesium ion binding"/>
    <property type="evidence" value="ECO:0007669"/>
    <property type="project" value="UniProtKB-ARBA"/>
</dbReference>
<dbReference type="InterPro" id="IPR023214">
    <property type="entry name" value="HAD_sf"/>
</dbReference>
<dbReference type="PANTHER" id="PTHR10000:SF8">
    <property type="entry name" value="HAD SUPERFAMILY HYDROLASE-LIKE, TYPE 3"/>
    <property type="match status" value="1"/>
</dbReference>
<dbReference type="InterPro" id="IPR036412">
    <property type="entry name" value="HAD-like_sf"/>
</dbReference>
<dbReference type="GO" id="GO:0008887">
    <property type="term" value="F:glycerate kinase activity"/>
    <property type="evidence" value="ECO:0007669"/>
    <property type="project" value="UniProtKB-EC"/>
</dbReference>
<dbReference type="Pfam" id="PF05116">
    <property type="entry name" value="S6PP"/>
    <property type="match status" value="1"/>
</dbReference>
<evidence type="ECO:0000256" key="2">
    <source>
        <dbReference type="ARBA" id="ARBA00022801"/>
    </source>
</evidence>
<dbReference type="STRING" id="754477.Q7C_402"/>
<keyword evidence="5" id="KW-0418">Kinase</keyword>
<dbReference type="InterPro" id="IPR006381">
    <property type="entry name" value="HAD-SF-IIB-MPGP"/>
</dbReference>
<dbReference type="RefSeq" id="WP_014703027.1">
    <property type="nucleotide sequence ID" value="NC_017856.1"/>
</dbReference>
<dbReference type="Proteomes" id="UP000009145">
    <property type="component" value="Chromosome"/>
</dbReference>
<accession>I1YF84</accession>
<dbReference type="SFLD" id="SFLDS00003">
    <property type="entry name" value="Haloacid_Dehalogenase"/>
    <property type="match status" value="1"/>
</dbReference>
<dbReference type="OrthoDB" id="455474at2"/>
<dbReference type="GO" id="GO:0005829">
    <property type="term" value="C:cytosol"/>
    <property type="evidence" value="ECO:0007669"/>
    <property type="project" value="TreeGrafter"/>
</dbReference>
<organism evidence="5 6">
    <name type="scientific">Methylophaga frappieri (strain ATCC BAA-2434 / DSM 25690 / JAM7)</name>
    <dbReference type="NCBI Taxonomy" id="754477"/>
    <lineage>
        <taxon>Bacteria</taxon>
        <taxon>Pseudomonadati</taxon>
        <taxon>Pseudomonadota</taxon>
        <taxon>Gammaproteobacteria</taxon>
        <taxon>Thiotrichales</taxon>
        <taxon>Piscirickettsiaceae</taxon>
        <taxon>Methylophaga</taxon>
    </lineage>
</organism>
<dbReference type="GO" id="GO:0051479">
    <property type="term" value="P:mannosylglycerate biosynthetic process"/>
    <property type="evidence" value="ECO:0007669"/>
    <property type="project" value="InterPro"/>
</dbReference>
<dbReference type="eggNOG" id="COG4240">
    <property type="taxonomic scope" value="Bacteria"/>
</dbReference>
<dbReference type="AlphaFoldDB" id="I1YF84"/>
<keyword evidence="1" id="KW-0479">Metal-binding</keyword>
<dbReference type="Gene3D" id="3.40.50.1000">
    <property type="entry name" value="HAD superfamily/HAD-like"/>
    <property type="match status" value="1"/>
</dbReference>
<dbReference type="SUPFAM" id="SSF56784">
    <property type="entry name" value="HAD-like"/>
    <property type="match status" value="1"/>
</dbReference>
<evidence type="ECO:0000259" key="4">
    <source>
        <dbReference type="Pfam" id="PF05116"/>
    </source>
</evidence>
<evidence type="ECO:0000256" key="1">
    <source>
        <dbReference type="ARBA" id="ARBA00022723"/>
    </source>
</evidence>
<keyword evidence="2" id="KW-0378">Hydrolase</keyword>
<dbReference type="Gene3D" id="3.30.980.20">
    <property type="entry name" value="Putative mannosyl-3-phosphoglycerate phosphatase, domain 2"/>
    <property type="match status" value="1"/>
</dbReference>
<dbReference type="Gene3D" id="3.40.50.300">
    <property type="entry name" value="P-loop containing nucleotide triphosphate hydrolases"/>
    <property type="match status" value="1"/>
</dbReference>
<dbReference type="eggNOG" id="COG3769">
    <property type="taxonomic scope" value="Bacteria"/>
</dbReference>
<reference evidence="5 6" key="1">
    <citation type="journal article" date="2012" name="J. Bacteriol.">
        <title>Complete genome sequences of Methylophaga sp. strain JAM1 and Methylophaga sp. strain JAM7.</title>
        <authorList>
            <person name="Villeneuve C."/>
            <person name="Martineau C."/>
            <person name="Mauffrey F."/>
            <person name="Villemur R."/>
        </authorList>
    </citation>
    <scope>NUCLEOTIDE SEQUENCE [LARGE SCALE GENOMIC DNA]</scope>
    <source>
        <strain evidence="5 6">JAM7</strain>
    </source>
</reference>
<evidence type="ECO:0000256" key="3">
    <source>
        <dbReference type="ARBA" id="ARBA00022842"/>
    </source>
</evidence>
<dbReference type="HOGENOM" id="CLU_451864_0_0_6"/>
<dbReference type="EC" id="2.7.1.31" evidence="5"/>
<feature type="domain" description="Sucrose phosphatase-like" evidence="4">
    <location>
        <begin position="487"/>
        <end position="535"/>
    </location>
</feature>
<dbReference type="EMBL" id="CP003380">
    <property type="protein sequence ID" value="AFJ01577.1"/>
    <property type="molecule type" value="Genomic_DNA"/>
</dbReference>
<evidence type="ECO:0000313" key="5">
    <source>
        <dbReference type="EMBL" id="AFJ01577.1"/>
    </source>
</evidence>
<dbReference type="InterPro" id="IPR006379">
    <property type="entry name" value="HAD-SF_hydro_IIB"/>
</dbReference>